<feature type="compositionally biased region" description="Acidic residues" evidence="1">
    <location>
        <begin position="208"/>
        <end position="218"/>
    </location>
</feature>
<protein>
    <submittedName>
        <fullName evidence="2">Uncharacterized protein</fullName>
    </submittedName>
</protein>
<dbReference type="OrthoDB" id="3258282at2759"/>
<keyword evidence="3" id="KW-1185">Reference proteome</keyword>
<name>A0A9P6D7S7_PLEER</name>
<proteinExistence type="predicted"/>
<comment type="caution">
    <text evidence="2">The sequence shown here is derived from an EMBL/GenBank/DDBJ whole genome shotgun (WGS) entry which is preliminary data.</text>
</comment>
<feature type="region of interest" description="Disordered" evidence="1">
    <location>
        <begin position="184"/>
        <end position="260"/>
    </location>
</feature>
<dbReference type="Proteomes" id="UP000807025">
    <property type="component" value="Unassembled WGS sequence"/>
</dbReference>
<gene>
    <name evidence="2" type="ORF">BDN71DRAFT_1446594</name>
</gene>
<dbReference type="AlphaFoldDB" id="A0A9P6D7S7"/>
<reference evidence="2" key="1">
    <citation type="submission" date="2020-11" db="EMBL/GenBank/DDBJ databases">
        <authorList>
            <consortium name="DOE Joint Genome Institute"/>
            <person name="Ahrendt S."/>
            <person name="Riley R."/>
            <person name="Andreopoulos W."/>
            <person name="Labutti K."/>
            <person name="Pangilinan J."/>
            <person name="Ruiz-Duenas F.J."/>
            <person name="Barrasa J.M."/>
            <person name="Sanchez-Garcia M."/>
            <person name="Camarero S."/>
            <person name="Miyauchi S."/>
            <person name="Serrano A."/>
            <person name="Linde D."/>
            <person name="Babiker R."/>
            <person name="Drula E."/>
            <person name="Ayuso-Fernandez I."/>
            <person name="Pacheco R."/>
            <person name="Padilla G."/>
            <person name="Ferreira P."/>
            <person name="Barriuso J."/>
            <person name="Kellner H."/>
            <person name="Castanera R."/>
            <person name="Alfaro M."/>
            <person name="Ramirez L."/>
            <person name="Pisabarro A.G."/>
            <person name="Kuo A."/>
            <person name="Tritt A."/>
            <person name="Lipzen A."/>
            <person name="He G."/>
            <person name="Yan M."/>
            <person name="Ng V."/>
            <person name="Cullen D."/>
            <person name="Martin F."/>
            <person name="Rosso M.-N."/>
            <person name="Henrissat B."/>
            <person name="Hibbett D."/>
            <person name="Martinez A.T."/>
            <person name="Grigoriev I.V."/>
        </authorList>
    </citation>
    <scope>NUCLEOTIDE SEQUENCE</scope>
    <source>
        <strain evidence="2">ATCC 90797</strain>
    </source>
</reference>
<feature type="region of interest" description="Disordered" evidence="1">
    <location>
        <begin position="1"/>
        <end position="29"/>
    </location>
</feature>
<evidence type="ECO:0000313" key="2">
    <source>
        <dbReference type="EMBL" id="KAF9496161.1"/>
    </source>
</evidence>
<accession>A0A9P6D7S7</accession>
<evidence type="ECO:0000313" key="3">
    <source>
        <dbReference type="Proteomes" id="UP000807025"/>
    </source>
</evidence>
<evidence type="ECO:0000256" key="1">
    <source>
        <dbReference type="SAM" id="MobiDB-lite"/>
    </source>
</evidence>
<sequence>MKKEISKASQPGPLNYLKQSPVRGQLEPYDPRVNKGWPGRFLQCTETPNQLKVLLPPRTAGLYEELLKAETAELNRPPQPSWERLLEIRHLKERMIRKCQKSCKAAPVKRLGRGESFAFQTFIAPSDFRLKEMEKWLKQHEGRDGYPSVNLSSFAGRSIRDAAKRNSYCCHRCSKPNCIEEHKAGTSAGNSPAPAGTPLLRPSSPGDSGDDDSDDEDDPAHTSRYADGISPSPPLQIPEPITQPVPSLPRTSIVSPEPIPVPYRPRSLVDASGQIIMLPIDNNDMYYDGAAPEEPVQTPEPVQMPLPAIPEEGGSPSNKYIPPPLRTRRSCLKRAPSVDNLKTVSWADDRDLTNQLTKYTNAVQEAEDSGRQWQVMYTEQMNALDSLHNHVIEGLERIRLEAEYLRGVEETIATQRRALEVRHIEFQGKVQNAFQEADHTLVVCRAKREPQPNI</sequence>
<dbReference type="EMBL" id="MU154555">
    <property type="protein sequence ID" value="KAF9496161.1"/>
    <property type="molecule type" value="Genomic_DNA"/>
</dbReference>
<organism evidence="2 3">
    <name type="scientific">Pleurotus eryngii</name>
    <name type="common">Boletus of the steppes</name>
    <dbReference type="NCBI Taxonomy" id="5323"/>
    <lineage>
        <taxon>Eukaryota</taxon>
        <taxon>Fungi</taxon>
        <taxon>Dikarya</taxon>
        <taxon>Basidiomycota</taxon>
        <taxon>Agaricomycotina</taxon>
        <taxon>Agaricomycetes</taxon>
        <taxon>Agaricomycetidae</taxon>
        <taxon>Agaricales</taxon>
        <taxon>Pleurotineae</taxon>
        <taxon>Pleurotaceae</taxon>
        <taxon>Pleurotus</taxon>
    </lineage>
</organism>
<feature type="compositionally biased region" description="Pro residues" evidence="1">
    <location>
        <begin position="231"/>
        <end position="247"/>
    </location>
</feature>